<feature type="transmembrane region" description="Helical" evidence="7">
    <location>
        <begin position="283"/>
        <end position="304"/>
    </location>
</feature>
<evidence type="ECO:0000256" key="4">
    <source>
        <dbReference type="ARBA" id="ARBA00022692"/>
    </source>
</evidence>
<keyword evidence="5 7" id="KW-1133">Transmembrane helix</keyword>
<feature type="domain" description="ABC transmembrane type-1" evidence="9">
    <location>
        <begin position="91"/>
        <end position="303"/>
    </location>
</feature>
<keyword evidence="2 7" id="KW-0813">Transport</keyword>
<dbReference type="PROSITE" id="PS50928">
    <property type="entry name" value="ABC_TM1"/>
    <property type="match status" value="1"/>
</dbReference>
<dbReference type="PANTHER" id="PTHR30193">
    <property type="entry name" value="ABC TRANSPORTER PERMEASE PROTEIN"/>
    <property type="match status" value="1"/>
</dbReference>
<feature type="transmembrane region" description="Helical" evidence="7">
    <location>
        <begin position="177"/>
        <end position="201"/>
    </location>
</feature>
<dbReference type="Gene3D" id="1.10.3720.10">
    <property type="entry name" value="MetI-like"/>
    <property type="match status" value="1"/>
</dbReference>
<feature type="region of interest" description="Disordered" evidence="8">
    <location>
        <begin position="1"/>
        <end position="26"/>
    </location>
</feature>
<sequence>MTTAAPAAVTAPGPEQPTPPPRRRPRVSRDAVAAWGLLSPNLVVFGVFLFVPLLATVWLSLYSSSGFGPREFVGADNYAELFADSTFWRATLNTGLYALLTVPVSLVLGLGVALAMNRPLRGRGVLRAIYYVPYVISGVVVAVAGRWIFNENVGVVNRLLRSAGLDGVPWQSDAVGAMSSLVLISIWTKVGFCMVVYLAGLQSIPKEYLEAAQTDGAGRWTQLRYIVVPLLKPTTIFLVVLGVIESFQVFDIVYVLTGGGPGNATEMLVTYAYAEGFDARRQGYAATIGVVTYLFIAVLTALWYRRQKAQEADL</sequence>
<evidence type="ECO:0000313" key="11">
    <source>
        <dbReference type="Proteomes" id="UP001373496"/>
    </source>
</evidence>
<evidence type="ECO:0000256" key="5">
    <source>
        <dbReference type="ARBA" id="ARBA00022989"/>
    </source>
</evidence>
<dbReference type="Pfam" id="PF00528">
    <property type="entry name" value="BPD_transp_1"/>
    <property type="match status" value="1"/>
</dbReference>
<evidence type="ECO:0000259" key="9">
    <source>
        <dbReference type="PROSITE" id="PS50928"/>
    </source>
</evidence>
<dbReference type="InterPro" id="IPR000515">
    <property type="entry name" value="MetI-like"/>
</dbReference>
<proteinExistence type="inferred from homology"/>
<keyword evidence="6 7" id="KW-0472">Membrane</keyword>
<feature type="transmembrane region" description="Helical" evidence="7">
    <location>
        <begin position="96"/>
        <end position="116"/>
    </location>
</feature>
<keyword evidence="3" id="KW-1003">Cell membrane</keyword>
<protein>
    <submittedName>
        <fullName evidence="10">Sugar ABC transporter permease</fullName>
    </submittedName>
</protein>
<evidence type="ECO:0000256" key="7">
    <source>
        <dbReference type="RuleBase" id="RU363032"/>
    </source>
</evidence>
<feature type="transmembrane region" description="Helical" evidence="7">
    <location>
        <begin position="32"/>
        <end position="59"/>
    </location>
</feature>
<keyword evidence="11" id="KW-1185">Reference proteome</keyword>
<dbReference type="SUPFAM" id="SSF161098">
    <property type="entry name" value="MetI-like"/>
    <property type="match status" value="1"/>
</dbReference>
<reference evidence="10 11" key="1">
    <citation type="submission" date="2024-03" db="EMBL/GenBank/DDBJ databases">
        <title>Draft genome sequence of Klenkia terrae.</title>
        <authorList>
            <person name="Duangmal K."/>
            <person name="Chantavorakit T."/>
        </authorList>
    </citation>
    <scope>NUCLEOTIDE SEQUENCE [LARGE SCALE GENOMIC DNA]</scope>
    <source>
        <strain evidence="10 11">JCM 17786</strain>
    </source>
</reference>
<evidence type="ECO:0000256" key="1">
    <source>
        <dbReference type="ARBA" id="ARBA00004651"/>
    </source>
</evidence>
<evidence type="ECO:0000256" key="3">
    <source>
        <dbReference type="ARBA" id="ARBA00022475"/>
    </source>
</evidence>
<feature type="transmembrane region" description="Helical" evidence="7">
    <location>
        <begin position="128"/>
        <end position="149"/>
    </location>
</feature>
<gene>
    <name evidence="10" type="ORF">UXQ13_16200</name>
</gene>
<dbReference type="InterPro" id="IPR035906">
    <property type="entry name" value="MetI-like_sf"/>
</dbReference>
<organism evidence="10 11">
    <name type="scientific">Klenkia terrae</name>
    <dbReference type="NCBI Taxonomy" id="1052259"/>
    <lineage>
        <taxon>Bacteria</taxon>
        <taxon>Bacillati</taxon>
        <taxon>Actinomycetota</taxon>
        <taxon>Actinomycetes</taxon>
        <taxon>Geodermatophilales</taxon>
        <taxon>Geodermatophilaceae</taxon>
        <taxon>Klenkia</taxon>
    </lineage>
</organism>
<comment type="caution">
    <text evidence="10">The sequence shown here is derived from an EMBL/GenBank/DDBJ whole genome shotgun (WGS) entry which is preliminary data.</text>
</comment>
<evidence type="ECO:0000256" key="2">
    <source>
        <dbReference type="ARBA" id="ARBA00022448"/>
    </source>
</evidence>
<dbReference type="Proteomes" id="UP001373496">
    <property type="component" value="Unassembled WGS sequence"/>
</dbReference>
<feature type="transmembrane region" description="Helical" evidence="7">
    <location>
        <begin position="222"/>
        <end position="244"/>
    </location>
</feature>
<accession>A0ABU8E8P1</accession>
<dbReference type="PANTHER" id="PTHR30193:SF37">
    <property type="entry name" value="INNER MEMBRANE ABC TRANSPORTER PERMEASE PROTEIN YCJO"/>
    <property type="match status" value="1"/>
</dbReference>
<evidence type="ECO:0000256" key="6">
    <source>
        <dbReference type="ARBA" id="ARBA00023136"/>
    </source>
</evidence>
<comment type="similarity">
    <text evidence="7">Belongs to the binding-protein-dependent transport system permease family.</text>
</comment>
<name>A0ABU8E8P1_9ACTN</name>
<keyword evidence="4 7" id="KW-0812">Transmembrane</keyword>
<dbReference type="RefSeq" id="WP_225233861.1">
    <property type="nucleotide sequence ID" value="NZ_JBAPLV010000018.1"/>
</dbReference>
<dbReference type="CDD" id="cd06261">
    <property type="entry name" value="TM_PBP2"/>
    <property type="match status" value="1"/>
</dbReference>
<comment type="subcellular location">
    <subcellularLocation>
        <location evidence="1 7">Cell membrane</location>
        <topology evidence="1 7">Multi-pass membrane protein</topology>
    </subcellularLocation>
</comment>
<dbReference type="InterPro" id="IPR051393">
    <property type="entry name" value="ABC_transporter_permease"/>
</dbReference>
<evidence type="ECO:0000313" key="10">
    <source>
        <dbReference type="EMBL" id="MEI4280013.1"/>
    </source>
</evidence>
<evidence type="ECO:0000256" key="8">
    <source>
        <dbReference type="SAM" id="MobiDB-lite"/>
    </source>
</evidence>
<feature type="compositionally biased region" description="Low complexity" evidence="8">
    <location>
        <begin position="1"/>
        <end position="13"/>
    </location>
</feature>
<dbReference type="EMBL" id="JBAPLV010000018">
    <property type="protein sequence ID" value="MEI4280013.1"/>
    <property type="molecule type" value="Genomic_DNA"/>
</dbReference>